<reference evidence="1 2" key="1">
    <citation type="submission" date="2019-03" db="EMBL/GenBank/DDBJ databases">
        <title>Bradyrhizobium strains diversity.</title>
        <authorList>
            <person name="Urquiaga M.C.O."/>
            <person name="Hungria M."/>
            <person name="Delamuta J.R.M."/>
            <person name="Klepa M.S."/>
        </authorList>
    </citation>
    <scope>NUCLEOTIDE SEQUENCE [LARGE SCALE GENOMIC DNA]</scope>
    <source>
        <strain evidence="1 2">CNPSo 3426</strain>
    </source>
</reference>
<name>A0A4Y9NPF6_9BRAD</name>
<proteinExistence type="predicted"/>
<gene>
    <name evidence="1" type="ORF">E4K64_31585</name>
</gene>
<dbReference type="EMBL" id="SPQS01000024">
    <property type="protein sequence ID" value="TFV69780.1"/>
    <property type="molecule type" value="Genomic_DNA"/>
</dbReference>
<dbReference type="Proteomes" id="UP000297700">
    <property type="component" value="Unassembled WGS sequence"/>
</dbReference>
<sequence length="60" mass="6687">MPAEGGTGLDCHSGARVARTRNPFIHRYCGPMDSGLSLREPRNDCLDQLPLNELYPWSSQ</sequence>
<protein>
    <submittedName>
        <fullName evidence="1">Uncharacterized protein</fullName>
    </submittedName>
</protein>
<accession>A0A4Y9NPF6</accession>
<organism evidence="1 2">
    <name type="scientific">Bradyrhizobium frederickii</name>
    <dbReference type="NCBI Taxonomy" id="2560054"/>
    <lineage>
        <taxon>Bacteria</taxon>
        <taxon>Pseudomonadati</taxon>
        <taxon>Pseudomonadota</taxon>
        <taxon>Alphaproteobacteria</taxon>
        <taxon>Hyphomicrobiales</taxon>
        <taxon>Nitrobacteraceae</taxon>
        <taxon>Bradyrhizobium</taxon>
    </lineage>
</organism>
<comment type="caution">
    <text evidence="1">The sequence shown here is derived from an EMBL/GenBank/DDBJ whole genome shotgun (WGS) entry which is preliminary data.</text>
</comment>
<evidence type="ECO:0000313" key="2">
    <source>
        <dbReference type="Proteomes" id="UP000297700"/>
    </source>
</evidence>
<evidence type="ECO:0000313" key="1">
    <source>
        <dbReference type="EMBL" id="TFV69780.1"/>
    </source>
</evidence>
<dbReference type="AlphaFoldDB" id="A0A4Y9NPF6"/>